<organism evidence="14">
    <name type="scientific">Aureoumbra lagunensis</name>
    <dbReference type="NCBI Taxonomy" id="44058"/>
    <lineage>
        <taxon>Eukaryota</taxon>
        <taxon>Sar</taxon>
        <taxon>Stramenopiles</taxon>
        <taxon>Ochrophyta</taxon>
        <taxon>Pelagophyceae</taxon>
        <taxon>Pelagomonadales</taxon>
        <taxon>Aureoumbra</taxon>
    </lineage>
</organism>
<keyword evidence="3 8" id="KW-0274">FAD</keyword>
<evidence type="ECO:0000256" key="5">
    <source>
        <dbReference type="ARBA" id="ARBA00023157"/>
    </source>
</evidence>
<evidence type="ECO:0000259" key="12">
    <source>
        <dbReference type="Pfam" id="PF02852"/>
    </source>
</evidence>
<reference evidence="14" key="1">
    <citation type="submission" date="2021-01" db="EMBL/GenBank/DDBJ databases">
        <authorList>
            <person name="Corre E."/>
            <person name="Pelletier E."/>
            <person name="Niang G."/>
            <person name="Scheremetjew M."/>
            <person name="Finn R."/>
            <person name="Kale V."/>
            <person name="Holt S."/>
            <person name="Cochrane G."/>
            <person name="Meng A."/>
            <person name="Brown T."/>
            <person name="Cohen L."/>
        </authorList>
    </citation>
    <scope>NUCLEOTIDE SEQUENCE</scope>
    <source>
        <strain evidence="14">CCMP1510</strain>
    </source>
</reference>
<feature type="binding site" evidence="8">
    <location>
        <begin position="209"/>
        <end position="216"/>
    </location>
    <ligand>
        <name>NAD(+)</name>
        <dbReference type="ChEBI" id="CHEBI:57540"/>
    </ligand>
</feature>
<keyword evidence="5" id="KW-1015">Disulfide bond</keyword>
<evidence type="ECO:0000256" key="9">
    <source>
        <dbReference type="PIRSR" id="PIRSR000350-4"/>
    </source>
</evidence>
<name>A0A7S3K5H0_9STRA</name>
<sequence length="544" mass="58744">MSGEVKKYDVIVIGGGSGGSAFSRRAAGYGAKVAIIDRGVKYINGIRNGAGPGGTCVNVGCVPKKVMFMAAGVREMLSDSVGVARGYGYEIKAKDLNLDWSLLKSRRDAYVDRLSKGYVKNWNKAGVDVIMGTAKFVSCQSFDSTQEYVIEVTKSPEDGGTVDLLRANRVVIAVGGKITMPNWPGIEYAISSDGFFDMEFQPRKVAVIGAGYIAVEMAGILHALGSETHLFFRGDTVLRRGFDPFVVEQLMQAMKAHGPELHPLSTPNAIIKDEQTGTKTLVLENGSKFTDFDCILVAIGREPLGPELQVPSALKLDPKGYIVVDDYENTSLPNVYAIGDATTTGFELTPVAIAAGRRLADRLYGGEPRARIEYFDIATVVFSHPPIGTVGLTEPEACLAYGRDNVTTKQSAFNSMIYALNENDTNKVKTGLKLVLAGPEEKVVGLHCIGPFSDEMLQGFAVSIRMGATRRDFEASVAIHPTIAEEFVTFGGWGQKKRGDRLKPWLPPYLDPKPNRIFTISNALSFFIGAAAAASILTIRASRS</sequence>
<feature type="binding site" evidence="8">
    <location>
        <position position="300"/>
    </location>
    <ligand>
        <name>NAD(+)</name>
        <dbReference type="ChEBI" id="CHEBI:57540"/>
    </ligand>
</feature>
<keyword evidence="2 10" id="KW-0285">Flavoprotein</keyword>
<evidence type="ECO:0000256" key="4">
    <source>
        <dbReference type="ARBA" id="ARBA00023002"/>
    </source>
</evidence>
<gene>
    <name evidence="14" type="ORF">ALAG00032_LOCUS14147</name>
</gene>
<evidence type="ECO:0000259" key="13">
    <source>
        <dbReference type="Pfam" id="PF07992"/>
    </source>
</evidence>
<comment type="cofactor">
    <cofactor evidence="8">
        <name>FAD</name>
        <dbReference type="ChEBI" id="CHEBI:57692"/>
    </cofactor>
    <text evidence="8">Binds 1 FAD per subunit.</text>
</comment>
<dbReference type="GO" id="GO:0045454">
    <property type="term" value="P:cell redox homeostasis"/>
    <property type="evidence" value="ECO:0007669"/>
    <property type="project" value="InterPro"/>
</dbReference>
<keyword evidence="11" id="KW-1133">Transmembrane helix</keyword>
<dbReference type="NCBIfam" id="NF004776">
    <property type="entry name" value="PRK06116.1"/>
    <property type="match status" value="1"/>
</dbReference>
<keyword evidence="4 10" id="KW-0560">Oxidoreductase</keyword>
<evidence type="ECO:0000256" key="8">
    <source>
        <dbReference type="PIRSR" id="PIRSR000350-3"/>
    </source>
</evidence>
<dbReference type="PANTHER" id="PTHR42737">
    <property type="entry name" value="GLUTATHIONE REDUCTASE"/>
    <property type="match status" value="1"/>
</dbReference>
<dbReference type="EMBL" id="HBIJ01021808">
    <property type="protein sequence ID" value="CAE0373346.1"/>
    <property type="molecule type" value="Transcribed_RNA"/>
</dbReference>
<dbReference type="GO" id="GO:0004362">
    <property type="term" value="F:glutathione-disulfide reductase (NADPH) activity"/>
    <property type="evidence" value="ECO:0007669"/>
    <property type="project" value="TreeGrafter"/>
</dbReference>
<dbReference type="GO" id="GO:0050660">
    <property type="term" value="F:flavin adenine dinucleotide binding"/>
    <property type="evidence" value="ECO:0007669"/>
    <property type="project" value="InterPro"/>
</dbReference>
<dbReference type="InterPro" id="IPR016156">
    <property type="entry name" value="FAD/NAD-linked_Rdtase_dimer_sf"/>
</dbReference>
<feature type="transmembrane region" description="Helical" evidence="11">
    <location>
        <begin position="517"/>
        <end position="539"/>
    </location>
</feature>
<proteinExistence type="inferred from homology"/>
<feature type="binding site" evidence="8">
    <location>
        <position position="65"/>
    </location>
    <ligand>
        <name>FAD</name>
        <dbReference type="ChEBI" id="CHEBI:57692"/>
    </ligand>
</feature>
<keyword evidence="11" id="KW-0812">Transmembrane</keyword>
<evidence type="ECO:0000313" key="14">
    <source>
        <dbReference type="EMBL" id="CAE0373346.1"/>
    </source>
</evidence>
<evidence type="ECO:0000256" key="2">
    <source>
        <dbReference type="ARBA" id="ARBA00022630"/>
    </source>
</evidence>
<feature type="disulfide bond" description="Redox-active" evidence="9">
    <location>
        <begin position="56"/>
        <end position="61"/>
    </location>
</feature>
<evidence type="ECO:0000256" key="6">
    <source>
        <dbReference type="ARBA" id="ARBA00023284"/>
    </source>
</evidence>
<dbReference type="InterPro" id="IPR046952">
    <property type="entry name" value="GSHR/TRXR-like"/>
</dbReference>
<keyword evidence="11" id="KW-0472">Membrane</keyword>
<dbReference type="Gene3D" id="3.30.390.30">
    <property type="match status" value="1"/>
</dbReference>
<feature type="domain" description="Pyridine nucleotide-disulphide oxidoreductase dimerisation" evidence="12">
    <location>
        <begin position="377"/>
        <end position="489"/>
    </location>
</feature>
<dbReference type="AlphaFoldDB" id="A0A7S3K5H0"/>
<feature type="active site" description="Proton acceptor" evidence="7">
    <location>
        <position position="480"/>
    </location>
</feature>
<dbReference type="GO" id="GO:0005829">
    <property type="term" value="C:cytosol"/>
    <property type="evidence" value="ECO:0007669"/>
    <property type="project" value="TreeGrafter"/>
</dbReference>
<accession>A0A7S3K5H0</accession>
<evidence type="ECO:0000256" key="10">
    <source>
        <dbReference type="RuleBase" id="RU003691"/>
    </source>
</evidence>
<dbReference type="SUPFAM" id="SSF55424">
    <property type="entry name" value="FAD/NAD-linked reductases, dimerisation (C-terminal) domain"/>
    <property type="match status" value="1"/>
</dbReference>
<dbReference type="Gene3D" id="3.50.50.60">
    <property type="entry name" value="FAD/NAD(P)-binding domain"/>
    <property type="match status" value="2"/>
</dbReference>
<keyword evidence="6 10" id="KW-0676">Redox-active center</keyword>
<dbReference type="InterPro" id="IPR012999">
    <property type="entry name" value="Pyr_OxRdtase_I_AS"/>
</dbReference>
<comment type="similarity">
    <text evidence="1 10">Belongs to the class-I pyridine nucleotide-disulfide oxidoreductase family.</text>
</comment>
<keyword evidence="8" id="KW-0520">NAD</keyword>
<dbReference type="GO" id="GO:0034599">
    <property type="term" value="P:cellular response to oxidative stress"/>
    <property type="evidence" value="ECO:0007669"/>
    <property type="project" value="TreeGrafter"/>
</dbReference>
<dbReference type="PRINTS" id="PR00411">
    <property type="entry name" value="PNDRDTASEI"/>
</dbReference>
<dbReference type="GO" id="GO:0006749">
    <property type="term" value="P:glutathione metabolic process"/>
    <property type="evidence" value="ECO:0007669"/>
    <property type="project" value="TreeGrafter"/>
</dbReference>
<protein>
    <recommendedName>
        <fullName evidence="15">Glutathione-disulfide reductase</fullName>
    </recommendedName>
</protein>
<dbReference type="Pfam" id="PF02852">
    <property type="entry name" value="Pyr_redox_dim"/>
    <property type="match status" value="1"/>
</dbReference>
<dbReference type="GO" id="GO:0005739">
    <property type="term" value="C:mitochondrion"/>
    <property type="evidence" value="ECO:0007669"/>
    <property type="project" value="TreeGrafter"/>
</dbReference>
<evidence type="ECO:0000256" key="11">
    <source>
        <dbReference type="SAM" id="Phobius"/>
    </source>
</evidence>
<dbReference type="Pfam" id="PF07992">
    <property type="entry name" value="Pyr_redox_2"/>
    <property type="match status" value="1"/>
</dbReference>
<dbReference type="PROSITE" id="PS00076">
    <property type="entry name" value="PYRIDINE_REDOX_1"/>
    <property type="match status" value="1"/>
</dbReference>
<dbReference type="PRINTS" id="PR00368">
    <property type="entry name" value="FADPNR"/>
</dbReference>
<evidence type="ECO:0008006" key="15">
    <source>
        <dbReference type="Google" id="ProtNLM"/>
    </source>
</evidence>
<dbReference type="PIRSF" id="PIRSF000350">
    <property type="entry name" value="Mercury_reductase_MerA"/>
    <property type="match status" value="1"/>
</dbReference>
<dbReference type="PANTHER" id="PTHR42737:SF2">
    <property type="entry name" value="GLUTATHIONE REDUCTASE"/>
    <property type="match status" value="1"/>
</dbReference>
<dbReference type="FunFam" id="3.50.50.60:FF:000235">
    <property type="entry name" value="Glutathione reductase"/>
    <property type="match status" value="1"/>
</dbReference>
<evidence type="ECO:0000256" key="7">
    <source>
        <dbReference type="PIRSR" id="PIRSR000350-2"/>
    </source>
</evidence>
<dbReference type="InterPro" id="IPR036188">
    <property type="entry name" value="FAD/NAD-bd_sf"/>
</dbReference>
<dbReference type="SUPFAM" id="SSF51905">
    <property type="entry name" value="FAD/NAD(P)-binding domain"/>
    <property type="match status" value="1"/>
</dbReference>
<evidence type="ECO:0000256" key="3">
    <source>
        <dbReference type="ARBA" id="ARBA00022827"/>
    </source>
</evidence>
<dbReference type="InterPro" id="IPR023753">
    <property type="entry name" value="FAD/NAD-binding_dom"/>
</dbReference>
<feature type="binding site" evidence="8">
    <location>
        <position position="340"/>
    </location>
    <ligand>
        <name>FAD</name>
        <dbReference type="ChEBI" id="CHEBI:57692"/>
    </ligand>
</feature>
<feature type="domain" description="FAD/NAD(P)-binding" evidence="13">
    <location>
        <begin position="8"/>
        <end position="356"/>
    </location>
</feature>
<dbReference type="InterPro" id="IPR001100">
    <property type="entry name" value="Pyr_nuc-diS_OxRdtase"/>
</dbReference>
<evidence type="ECO:0000256" key="1">
    <source>
        <dbReference type="ARBA" id="ARBA00007532"/>
    </source>
</evidence>
<keyword evidence="8" id="KW-0547">Nucleotide-binding</keyword>
<dbReference type="InterPro" id="IPR004099">
    <property type="entry name" value="Pyr_nucl-diS_OxRdtase_dimer"/>
</dbReference>